<keyword evidence="1" id="KW-0808">Transferase</keyword>
<evidence type="ECO:0000256" key="4">
    <source>
        <dbReference type="ARBA" id="ARBA00022840"/>
    </source>
</evidence>
<proteinExistence type="predicted"/>
<dbReference type="Pfam" id="PF00069">
    <property type="entry name" value="Pkinase"/>
    <property type="match status" value="1"/>
</dbReference>
<protein>
    <recommendedName>
        <fullName evidence="7">Protein kinase domain-containing protein</fullName>
    </recommendedName>
</protein>
<dbReference type="CDD" id="cd14014">
    <property type="entry name" value="STKc_PknB_like"/>
    <property type="match status" value="1"/>
</dbReference>
<dbReference type="Proteomes" id="UP001500190">
    <property type="component" value="Unassembled WGS sequence"/>
</dbReference>
<dbReference type="PROSITE" id="PS00107">
    <property type="entry name" value="PROTEIN_KINASE_ATP"/>
    <property type="match status" value="1"/>
</dbReference>
<dbReference type="Gene3D" id="3.30.200.20">
    <property type="entry name" value="Phosphorylase Kinase, domain 1"/>
    <property type="match status" value="1"/>
</dbReference>
<reference evidence="8 9" key="1">
    <citation type="journal article" date="2019" name="Int. J. Syst. Evol. Microbiol.">
        <title>The Global Catalogue of Microorganisms (GCM) 10K type strain sequencing project: providing services to taxonomists for standard genome sequencing and annotation.</title>
        <authorList>
            <consortium name="The Broad Institute Genomics Platform"/>
            <consortium name="The Broad Institute Genome Sequencing Center for Infectious Disease"/>
            <person name="Wu L."/>
            <person name="Ma J."/>
        </authorList>
    </citation>
    <scope>NUCLEOTIDE SEQUENCE [LARGE SCALE GENOMIC DNA]</scope>
    <source>
        <strain evidence="8 9">JCM 14304</strain>
    </source>
</reference>
<accession>A0ABN2ELB3</accession>
<keyword evidence="9" id="KW-1185">Reference proteome</keyword>
<dbReference type="PROSITE" id="PS00108">
    <property type="entry name" value="PROTEIN_KINASE_ST"/>
    <property type="match status" value="1"/>
</dbReference>
<dbReference type="EMBL" id="BAAAND010000012">
    <property type="protein sequence ID" value="GAA1609506.1"/>
    <property type="molecule type" value="Genomic_DNA"/>
</dbReference>
<dbReference type="RefSeq" id="WP_344199400.1">
    <property type="nucleotide sequence ID" value="NZ_BAAAND010000012.1"/>
</dbReference>
<keyword evidence="4 5" id="KW-0067">ATP-binding</keyword>
<evidence type="ECO:0000313" key="8">
    <source>
        <dbReference type="EMBL" id="GAA1609506.1"/>
    </source>
</evidence>
<dbReference type="PANTHER" id="PTHR43289">
    <property type="entry name" value="MITOGEN-ACTIVATED PROTEIN KINASE KINASE KINASE 20-RELATED"/>
    <property type="match status" value="1"/>
</dbReference>
<evidence type="ECO:0000313" key="9">
    <source>
        <dbReference type="Proteomes" id="UP001500190"/>
    </source>
</evidence>
<dbReference type="PROSITE" id="PS50011">
    <property type="entry name" value="PROTEIN_KINASE_DOM"/>
    <property type="match status" value="1"/>
</dbReference>
<gene>
    <name evidence="8" type="ORF">GCM10009742_70140</name>
</gene>
<organism evidence="8 9">
    <name type="scientific">Kribbella karoonensis</name>
    <dbReference type="NCBI Taxonomy" id="324851"/>
    <lineage>
        <taxon>Bacteria</taxon>
        <taxon>Bacillati</taxon>
        <taxon>Actinomycetota</taxon>
        <taxon>Actinomycetes</taxon>
        <taxon>Propionibacteriales</taxon>
        <taxon>Kribbellaceae</taxon>
        <taxon>Kribbella</taxon>
    </lineage>
</organism>
<feature type="domain" description="Protein kinase" evidence="7">
    <location>
        <begin position="7"/>
        <end position="257"/>
    </location>
</feature>
<name>A0ABN2ELB3_9ACTN</name>
<evidence type="ECO:0000256" key="2">
    <source>
        <dbReference type="ARBA" id="ARBA00022741"/>
    </source>
</evidence>
<evidence type="ECO:0000259" key="7">
    <source>
        <dbReference type="PROSITE" id="PS50011"/>
    </source>
</evidence>
<dbReference type="InterPro" id="IPR017441">
    <property type="entry name" value="Protein_kinase_ATP_BS"/>
</dbReference>
<dbReference type="SMART" id="SM00220">
    <property type="entry name" value="S_TKc"/>
    <property type="match status" value="1"/>
</dbReference>
<evidence type="ECO:0000256" key="3">
    <source>
        <dbReference type="ARBA" id="ARBA00022777"/>
    </source>
</evidence>
<sequence length="379" mass="40457">MLLAERYRTIEILGHGGMGEVYRGCDERLGRPVAVKLLRPDLRDPLTAARFQHEARAAAVVRHPHVIAVYDFGHSNGEYYLVMELVEGHSVGRELTLHGPFDPEAALDIVRQVAAGLTAAHRHGVVHRDIKPDNLLIDADGSVKIADFGIARAPADPAITSSGLIPGTSLYLAPERALGHPATAASDVYALGCVLYQLLTGRPPFEAADPTEIMCQHVRAEPALPDDLPAPLVHLLRLMLSKDPADRPSPAEVATWTYDVPADAPTTELAALRPARHWRRAVAVLAAVIVAGTAVTAGVLTDQESNTPLAPANVSPTQPPRQAMPAPRPTTAPTVTVTTVVTSRRPRASSSSTSHPAGKPVTKAPEHPRKAKPKKPGKH</sequence>
<evidence type="ECO:0000256" key="5">
    <source>
        <dbReference type="PROSITE-ProRule" id="PRU10141"/>
    </source>
</evidence>
<feature type="compositionally biased region" description="Basic residues" evidence="6">
    <location>
        <begin position="369"/>
        <end position="379"/>
    </location>
</feature>
<dbReference type="InterPro" id="IPR000719">
    <property type="entry name" value="Prot_kinase_dom"/>
</dbReference>
<comment type="caution">
    <text evidence="8">The sequence shown here is derived from an EMBL/GenBank/DDBJ whole genome shotgun (WGS) entry which is preliminary data.</text>
</comment>
<dbReference type="SUPFAM" id="SSF56112">
    <property type="entry name" value="Protein kinase-like (PK-like)"/>
    <property type="match status" value="1"/>
</dbReference>
<dbReference type="InterPro" id="IPR011009">
    <property type="entry name" value="Kinase-like_dom_sf"/>
</dbReference>
<evidence type="ECO:0000256" key="1">
    <source>
        <dbReference type="ARBA" id="ARBA00022679"/>
    </source>
</evidence>
<feature type="region of interest" description="Disordered" evidence="6">
    <location>
        <begin position="305"/>
        <end position="379"/>
    </location>
</feature>
<dbReference type="PANTHER" id="PTHR43289:SF30">
    <property type="entry name" value="NON-SPECIFIC SERINE_THREONINE PROTEIN KINASE"/>
    <property type="match status" value="1"/>
</dbReference>
<feature type="compositionally biased region" description="Low complexity" evidence="6">
    <location>
        <begin position="320"/>
        <end position="357"/>
    </location>
</feature>
<keyword evidence="2 5" id="KW-0547">Nucleotide-binding</keyword>
<evidence type="ECO:0000256" key="6">
    <source>
        <dbReference type="SAM" id="MobiDB-lite"/>
    </source>
</evidence>
<feature type="binding site" evidence="5">
    <location>
        <position position="36"/>
    </location>
    <ligand>
        <name>ATP</name>
        <dbReference type="ChEBI" id="CHEBI:30616"/>
    </ligand>
</feature>
<keyword evidence="3" id="KW-0418">Kinase</keyword>
<dbReference type="Gene3D" id="1.10.510.10">
    <property type="entry name" value="Transferase(Phosphotransferase) domain 1"/>
    <property type="match status" value="1"/>
</dbReference>
<dbReference type="InterPro" id="IPR008271">
    <property type="entry name" value="Ser/Thr_kinase_AS"/>
</dbReference>